<sequence length="152" mass="16818">MVPPPPESTFEDEPTQHLSATKQNNRLGFDGDAVFDIKDFGPIERDFQKALHLGAFMKDFGGMAFRILALDLHSSIGQDGTVLCRKTGQATKPAFMCLAGHNVFDIKECPPDEHYCFDFYCTQFGPGSDQRILARKDLTNSDRASAVSKPMA</sequence>
<reference evidence="2" key="2">
    <citation type="submission" date="2016-06" db="UniProtKB">
        <authorList>
            <consortium name="WormBaseParasite"/>
        </authorList>
    </citation>
    <scope>IDENTIFICATION</scope>
</reference>
<reference evidence="1" key="1">
    <citation type="submission" date="2014-05" db="EMBL/GenBank/DDBJ databases">
        <title>The genome and life-stage specific transcriptomes of Globodera pallida elucidate key aspects of plant parasitism by a cyst nematode.</title>
        <authorList>
            <person name="Cotton J.A."/>
            <person name="Lilley C.J."/>
            <person name="Jones L.M."/>
            <person name="Kikuchi T."/>
            <person name="Reid A.J."/>
            <person name="Thorpe P."/>
            <person name="Tsai I.J."/>
            <person name="Beasley H."/>
            <person name="Blok V."/>
            <person name="Cock P.J.A."/>
            <person name="Van den Akker S.E."/>
            <person name="Holroyd N."/>
            <person name="Hunt M."/>
            <person name="Mantelin S."/>
            <person name="Naghra H."/>
            <person name="Pain A."/>
            <person name="Palomares-Rius J.E."/>
            <person name="Zarowiecki M."/>
            <person name="Berriman M."/>
            <person name="Jones J.T."/>
            <person name="Urwin P.E."/>
        </authorList>
    </citation>
    <scope>NUCLEOTIDE SEQUENCE [LARGE SCALE GENOMIC DNA]</scope>
    <source>
        <strain evidence="1">Lindley</strain>
    </source>
</reference>
<evidence type="ECO:0000313" key="2">
    <source>
        <dbReference type="WBParaSite" id="GPLIN_000281000"/>
    </source>
</evidence>
<dbReference type="Proteomes" id="UP000050741">
    <property type="component" value="Unassembled WGS sequence"/>
</dbReference>
<organism evidence="1 2">
    <name type="scientific">Globodera pallida</name>
    <name type="common">Potato cyst nematode worm</name>
    <name type="synonym">Heterodera pallida</name>
    <dbReference type="NCBI Taxonomy" id="36090"/>
    <lineage>
        <taxon>Eukaryota</taxon>
        <taxon>Metazoa</taxon>
        <taxon>Ecdysozoa</taxon>
        <taxon>Nematoda</taxon>
        <taxon>Chromadorea</taxon>
        <taxon>Rhabditida</taxon>
        <taxon>Tylenchina</taxon>
        <taxon>Tylenchomorpha</taxon>
        <taxon>Tylenchoidea</taxon>
        <taxon>Heteroderidae</taxon>
        <taxon>Heteroderinae</taxon>
        <taxon>Globodera</taxon>
    </lineage>
</organism>
<protein>
    <submittedName>
        <fullName evidence="2">TLDc domain-containing protein</fullName>
    </submittedName>
</protein>
<dbReference type="AlphaFoldDB" id="A0A183BQC4"/>
<name>A0A183BQC4_GLOPA</name>
<evidence type="ECO:0000313" key="1">
    <source>
        <dbReference type="Proteomes" id="UP000050741"/>
    </source>
</evidence>
<keyword evidence="1" id="KW-1185">Reference proteome</keyword>
<proteinExistence type="predicted"/>
<accession>A0A183BQC4</accession>
<dbReference type="WBParaSite" id="GPLIN_000281000">
    <property type="protein sequence ID" value="GPLIN_000281000"/>
    <property type="gene ID" value="GPLIN_000281000"/>
</dbReference>